<dbReference type="Gene3D" id="1.10.260.40">
    <property type="entry name" value="lambda repressor-like DNA-binding domains"/>
    <property type="match status" value="1"/>
</dbReference>
<dbReference type="GO" id="GO:0003677">
    <property type="term" value="F:DNA binding"/>
    <property type="evidence" value="ECO:0007669"/>
    <property type="project" value="UniProtKB-KW"/>
</dbReference>
<feature type="domain" description="HTH cro/C1-type" evidence="1">
    <location>
        <begin position="19"/>
        <end position="74"/>
    </location>
</feature>
<dbReference type="InterPro" id="IPR043917">
    <property type="entry name" value="DUF5753"/>
</dbReference>
<accession>A0A0B5EW35</accession>
<dbReference type="InterPro" id="IPR010982">
    <property type="entry name" value="Lambda_DNA-bd_dom_sf"/>
</dbReference>
<dbReference type="EMBL" id="CP010519">
    <property type="protein sequence ID" value="AJE82886.1"/>
    <property type="molecule type" value="Genomic_DNA"/>
</dbReference>
<dbReference type="InterPro" id="IPR001387">
    <property type="entry name" value="Cro/C1-type_HTH"/>
</dbReference>
<dbReference type="KEGG" id="sals:SLNWT_2510"/>
<keyword evidence="3" id="KW-1185">Reference proteome</keyword>
<evidence type="ECO:0000313" key="2">
    <source>
        <dbReference type="EMBL" id="AJE82886.1"/>
    </source>
</evidence>
<gene>
    <name evidence="2" type="ORF">SLNWT_2510</name>
</gene>
<reference evidence="2 3" key="1">
    <citation type="submission" date="2015-01" db="EMBL/GenBank/DDBJ databases">
        <title>Enhanced salinomycin production by adjusting the supply of polyketide extender units in Streptomyce albus DSM 41398.</title>
        <authorList>
            <person name="Lu C."/>
        </authorList>
    </citation>
    <scope>NUCLEOTIDE SEQUENCE [LARGE SCALE GENOMIC DNA]</scope>
    <source>
        <strain evidence="3">ATCC 21838 / DSM 41398 / FERM P-419 / JCM 4703 / NBRC 107858</strain>
    </source>
</reference>
<dbReference type="Pfam" id="PF13560">
    <property type="entry name" value="HTH_31"/>
    <property type="match status" value="1"/>
</dbReference>
<dbReference type="SMART" id="SM00530">
    <property type="entry name" value="HTH_XRE"/>
    <property type="match status" value="1"/>
</dbReference>
<protein>
    <submittedName>
        <fullName evidence="2">DNA-binding protein</fullName>
    </submittedName>
</protein>
<dbReference type="SUPFAM" id="SSF47413">
    <property type="entry name" value="lambda repressor-like DNA-binding domains"/>
    <property type="match status" value="1"/>
</dbReference>
<sequence>MTASPSSAAQAARERLAARLRDIRRDSGLTGEELALRCGWSPSKRSRIENARTPPSDADVQDWCTACGASDQAADLVAANRQADQMYVQWRKLHRHGMRRAQEEVLPLYARTRRLRVYCSNVVPGILQTEAYATALLSTIARFQGTPDDAPVAAASRVERSGVLHEGDRRFAFLLEETVLRYRVGPAETMASQLGYLLAVMALPHVSLGIIPAGTRRRMWPLEAFYLFDDRQVSTELLTAAVNVTAPSEVATYARAFAELSKDALHGAPARALITDVIQTLG</sequence>
<keyword evidence="2" id="KW-0238">DNA-binding</keyword>
<proteinExistence type="predicted"/>
<dbReference type="Pfam" id="PF19054">
    <property type="entry name" value="DUF5753"/>
    <property type="match status" value="1"/>
</dbReference>
<evidence type="ECO:0000259" key="1">
    <source>
        <dbReference type="SMART" id="SM00530"/>
    </source>
</evidence>
<name>A0A0B5EW35_STRA4</name>
<evidence type="ECO:0000313" key="3">
    <source>
        <dbReference type="Proteomes" id="UP000031523"/>
    </source>
</evidence>
<dbReference type="CDD" id="cd00093">
    <property type="entry name" value="HTH_XRE"/>
    <property type="match status" value="1"/>
</dbReference>
<organism evidence="2 3">
    <name type="scientific">Streptomyces albus (strain ATCC 21838 / DSM 41398 / FERM P-419 / JCM 4703 / NBRC 107858)</name>
    <dbReference type="NCBI Taxonomy" id="1081613"/>
    <lineage>
        <taxon>Bacteria</taxon>
        <taxon>Bacillati</taxon>
        <taxon>Actinomycetota</taxon>
        <taxon>Actinomycetes</taxon>
        <taxon>Kitasatosporales</taxon>
        <taxon>Streptomycetaceae</taxon>
        <taxon>Streptomyces</taxon>
    </lineage>
</organism>
<dbReference type="AlphaFoldDB" id="A0A0B5EW35"/>
<dbReference type="Proteomes" id="UP000031523">
    <property type="component" value="Chromosome"/>
</dbReference>